<dbReference type="GO" id="GO:0070941">
    <property type="term" value="P:eisosome assembly"/>
    <property type="evidence" value="ECO:0007669"/>
    <property type="project" value="TreeGrafter"/>
</dbReference>
<dbReference type="AlphaFoldDB" id="F4S415"/>
<dbReference type="VEuPathDB" id="FungiDB:MELLADRAFT_79194"/>
<dbReference type="Gene3D" id="1.20.1270.60">
    <property type="entry name" value="Arfaptin homology (AH) domain/BAR domain"/>
    <property type="match status" value="1"/>
</dbReference>
<dbReference type="PANTHER" id="PTHR31962:SF1">
    <property type="entry name" value="SPHINGOLIPID LONG CHAIN BASE-RESPONSIVE PROTEIN PIL1"/>
    <property type="match status" value="1"/>
</dbReference>
<gene>
    <name evidence="2" type="ORF">MELLADRAFT_79194</name>
</gene>
<dbReference type="GO" id="GO:0006897">
    <property type="term" value="P:endocytosis"/>
    <property type="evidence" value="ECO:0007669"/>
    <property type="project" value="TreeGrafter"/>
</dbReference>
<proteinExistence type="predicted"/>
<protein>
    <submittedName>
        <fullName evidence="2">Uncharacterized protein</fullName>
    </submittedName>
</protein>
<dbReference type="InterPro" id="IPR027267">
    <property type="entry name" value="AH/BAR_dom_sf"/>
</dbReference>
<dbReference type="OrthoDB" id="2507342at2759"/>
<sequence>MNFSVLTNSTATFKGKSHDLLQSYIKSEESNQKSFRIWSESFQDSNQLLSKWSLADQQNEPKLMAISQQVSNLLSNSNFSLTNHLNSLSSYLNSLHQLQTNSNQIKTITRDKLILTNKISKLKKSKYVNQVQFNEAQEELMGCENYLRSQLDSLSHLKHQIFKDGLLIKLSTINQLGESIQRNSNQAIQLIEQLSEESNPSPNPHPSTTDIILRNPPTTASRPNSIHSPKINIPEARHVSRSMSIHNHDITIPEAEARHLSISKSIRNPKITIPEAEARHLFPTPSISSQVSINHEAPIRASRSELQKRRTSLILPSHSKTTPNTSINLHHRSSFISDQMICSNPINQRDPSPINIELPKANQFRLPSTRFNDPLHRSLNHRNLIQEVEEDSDEESELGHGDSRSLKSFKIKNISKNFISSNFFSHFPIKLNLNSFTDSKSSNEEKRFNNQSIKIKNHHHQPDHQNQIVKYENQRNNGPPRFYSISNHQLHQRNMYGINQQRSQKIKRKDVFQIISKTKLDSIQEENLKEIEI</sequence>
<dbReference type="GO" id="GO:0005886">
    <property type="term" value="C:plasma membrane"/>
    <property type="evidence" value="ECO:0007669"/>
    <property type="project" value="TreeGrafter"/>
</dbReference>
<keyword evidence="3" id="KW-1185">Reference proteome</keyword>
<dbReference type="RefSeq" id="XP_007416096.1">
    <property type="nucleotide sequence ID" value="XM_007416034.1"/>
</dbReference>
<reference evidence="3" key="1">
    <citation type="journal article" date="2011" name="Proc. Natl. Acad. Sci. U.S.A.">
        <title>Obligate biotrophy features unraveled by the genomic analysis of rust fungi.</title>
        <authorList>
            <person name="Duplessis S."/>
            <person name="Cuomo C.A."/>
            <person name="Lin Y.-C."/>
            <person name="Aerts A."/>
            <person name="Tisserant E."/>
            <person name="Veneault-Fourrey C."/>
            <person name="Joly D.L."/>
            <person name="Hacquard S."/>
            <person name="Amselem J."/>
            <person name="Cantarel B.L."/>
            <person name="Chiu R."/>
            <person name="Coutinho P.M."/>
            <person name="Feau N."/>
            <person name="Field M."/>
            <person name="Frey P."/>
            <person name="Gelhaye E."/>
            <person name="Goldberg J."/>
            <person name="Grabherr M.G."/>
            <person name="Kodira C.D."/>
            <person name="Kohler A."/>
            <person name="Kuees U."/>
            <person name="Lindquist E.A."/>
            <person name="Lucas S.M."/>
            <person name="Mago R."/>
            <person name="Mauceli E."/>
            <person name="Morin E."/>
            <person name="Murat C."/>
            <person name="Pangilinan J.L."/>
            <person name="Park R."/>
            <person name="Pearson M."/>
            <person name="Quesneville H."/>
            <person name="Rouhier N."/>
            <person name="Sakthikumar S."/>
            <person name="Salamov A.A."/>
            <person name="Schmutz J."/>
            <person name="Selles B."/>
            <person name="Shapiro H."/>
            <person name="Tanguay P."/>
            <person name="Tuskan G.A."/>
            <person name="Henrissat B."/>
            <person name="Van de Peer Y."/>
            <person name="Rouze P."/>
            <person name="Ellis J.G."/>
            <person name="Dodds P.N."/>
            <person name="Schein J.E."/>
            <person name="Zhong S."/>
            <person name="Hamelin R.C."/>
            <person name="Grigoriev I.V."/>
            <person name="Szabo L.J."/>
            <person name="Martin F."/>
        </authorList>
    </citation>
    <scope>NUCLEOTIDE SEQUENCE [LARGE SCALE GENOMIC DNA]</scope>
    <source>
        <strain evidence="3">98AG31 / pathotype 3-4-7</strain>
    </source>
</reference>
<dbReference type="HOGENOM" id="CLU_510974_0_0_1"/>
<feature type="compositionally biased region" description="Polar residues" evidence="1">
    <location>
        <begin position="216"/>
        <end position="227"/>
    </location>
</feature>
<dbReference type="KEGG" id="mlr:MELLADRAFT_79194"/>
<dbReference type="PANTHER" id="PTHR31962">
    <property type="entry name" value="SPHINGOLIPID LONG CHAIN BASE-RESPONSIVE PROTEIN PIL1"/>
    <property type="match status" value="1"/>
</dbReference>
<evidence type="ECO:0000256" key="1">
    <source>
        <dbReference type="SAM" id="MobiDB-lite"/>
    </source>
</evidence>
<dbReference type="InParanoid" id="F4S415"/>
<dbReference type="GO" id="GO:0036286">
    <property type="term" value="C:eisosome filament"/>
    <property type="evidence" value="ECO:0007669"/>
    <property type="project" value="TreeGrafter"/>
</dbReference>
<evidence type="ECO:0000313" key="3">
    <source>
        <dbReference type="Proteomes" id="UP000001072"/>
    </source>
</evidence>
<name>F4S415_MELLP</name>
<evidence type="ECO:0000313" key="2">
    <source>
        <dbReference type="EMBL" id="EGG00642.1"/>
    </source>
</evidence>
<dbReference type="Proteomes" id="UP000001072">
    <property type="component" value="Unassembled WGS sequence"/>
</dbReference>
<dbReference type="InterPro" id="IPR028245">
    <property type="entry name" value="PIL1/LSP1"/>
</dbReference>
<dbReference type="GeneID" id="18933229"/>
<feature type="region of interest" description="Disordered" evidence="1">
    <location>
        <begin position="195"/>
        <end position="230"/>
    </location>
</feature>
<accession>F4S415</accession>
<organism evidence="3">
    <name type="scientific">Melampsora larici-populina (strain 98AG31 / pathotype 3-4-7)</name>
    <name type="common">Poplar leaf rust fungus</name>
    <dbReference type="NCBI Taxonomy" id="747676"/>
    <lineage>
        <taxon>Eukaryota</taxon>
        <taxon>Fungi</taxon>
        <taxon>Dikarya</taxon>
        <taxon>Basidiomycota</taxon>
        <taxon>Pucciniomycotina</taxon>
        <taxon>Pucciniomycetes</taxon>
        <taxon>Pucciniales</taxon>
        <taxon>Melampsoraceae</taxon>
        <taxon>Melampsora</taxon>
    </lineage>
</organism>
<dbReference type="GO" id="GO:0008289">
    <property type="term" value="F:lipid binding"/>
    <property type="evidence" value="ECO:0007669"/>
    <property type="project" value="TreeGrafter"/>
</dbReference>
<dbReference type="EMBL" id="GL883145">
    <property type="protein sequence ID" value="EGG00642.1"/>
    <property type="molecule type" value="Genomic_DNA"/>
</dbReference>